<dbReference type="Proteomes" id="UP000727407">
    <property type="component" value="Unassembled WGS sequence"/>
</dbReference>
<keyword evidence="3" id="KW-1185">Reference proteome</keyword>
<feature type="non-terminal residue" evidence="2">
    <location>
        <position position="1"/>
    </location>
</feature>
<reference evidence="2" key="1">
    <citation type="submission" date="2020-07" db="EMBL/GenBank/DDBJ databases">
        <title>Clarias magur genome sequencing, assembly and annotation.</title>
        <authorList>
            <person name="Kushwaha B."/>
            <person name="Kumar R."/>
            <person name="Das P."/>
            <person name="Joshi C.G."/>
            <person name="Kumar D."/>
            <person name="Nagpure N.S."/>
            <person name="Pandey M."/>
            <person name="Agarwal S."/>
            <person name="Srivastava S."/>
            <person name="Singh M."/>
            <person name="Sahoo L."/>
            <person name="Jayasankar P."/>
            <person name="Meher P.K."/>
            <person name="Koringa P.G."/>
            <person name="Iquebal M.A."/>
            <person name="Das S.P."/>
            <person name="Bit A."/>
            <person name="Patnaik S."/>
            <person name="Patel N."/>
            <person name="Shah T.M."/>
            <person name="Hinsu A."/>
            <person name="Jena J.K."/>
        </authorList>
    </citation>
    <scope>NUCLEOTIDE SEQUENCE</scope>
    <source>
        <strain evidence="2">CIFAMagur01</strain>
        <tissue evidence="2">Testis</tissue>
    </source>
</reference>
<feature type="compositionally biased region" description="Low complexity" evidence="1">
    <location>
        <begin position="52"/>
        <end position="64"/>
    </location>
</feature>
<dbReference type="EMBL" id="QNUK01000013">
    <property type="protein sequence ID" value="KAF5908407.1"/>
    <property type="molecule type" value="Genomic_DNA"/>
</dbReference>
<dbReference type="AlphaFoldDB" id="A0A8J4UWJ4"/>
<comment type="caution">
    <text evidence="2">The sequence shown here is derived from an EMBL/GenBank/DDBJ whole genome shotgun (WGS) entry which is preliminary data.</text>
</comment>
<feature type="region of interest" description="Disordered" evidence="1">
    <location>
        <begin position="43"/>
        <end position="70"/>
    </location>
</feature>
<evidence type="ECO:0000256" key="1">
    <source>
        <dbReference type="SAM" id="MobiDB-lite"/>
    </source>
</evidence>
<accession>A0A8J4UWJ4</accession>
<name>A0A8J4UWJ4_CLAMG</name>
<protein>
    <submittedName>
        <fullName evidence="2">tRNA pseudouridine synthase A</fullName>
    </submittedName>
</protein>
<gene>
    <name evidence="2" type="primary">truA</name>
    <name evidence="2" type="ORF">DAT39_001899</name>
</gene>
<proteinExistence type="predicted"/>
<evidence type="ECO:0000313" key="3">
    <source>
        <dbReference type="Proteomes" id="UP000727407"/>
    </source>
</evidence>
<sequence>KHSAPAGAGDRVCLSLGTNQSADEVQLRTLAAAPLQARVLKSLGSAEEPKLSASSSTTKSDSGTQNWEND</sequence>
<organism evidence="2 3">
    <name type="scientific">Clarias magur</name>
    <name type="common">Asian catfish</name>
    <name type="synonym">Macropteronotus magur</name>
    <dbReference type="NCBI Taxonomy" id="1594786"/>
    <lineage>
        <taxon>Eukaryota</taxon>
        <taxon>Metazoa</taxon>
        <taxon>Chordata</taxon>
        <taxon>Craniata</taxon>
        <taxon>Vertebrata</taxon>
        <taxon>Euteleostomi</taxon>
        <taxon>Actinopterygii</taxon>
        <taxon>Neopterygii</taxon>
        <taxon>Teleostei</taxon>
        <taxon>Ostariophysi</taxon>
        <taxon>Siluriformes</taxon>
        <taxon>Clariidae</taxon>
        <taxon>Clarias</taxon>
    </lineage>
</organism>
<evidence type="ECO:0000313" key="2">
    <source>
        <dbReference type="EMBL" id="KAF5908407.1"/>
    </source>
</evidence>